<gene>
    <name evidence="1" type="ORF">QBC37DRAFT_428857</name>
</gene>
<dbReference type="AlphaFoldDB" id="A0AAN6Y359"/>
<evidence type="ECO:0000313" key="2">
    <source>
        <dbReference type="Proteomes" id="UP001301769"/>
    </source>
</evidence>
<proteinExistence type="predicted"/>
<accession>A0AAN6Y359</accession>
<keyword evidence="2" id="KW-1185">Reference proteome</keyword>
<dbReference type="EMBL" id="MU858176">
    <property type="protein sequence ID" value="KAK4210395.1"/>
    <property type="molecule type" value="Genomic_DNA"/>
</dbReference>
<evidence type="ECO:0008006" key="3">
    <source>
        <dbReference type="Google" id="ProtNLM"/>
    </source>
</evidence>
<name>A0AAN6Y359_9PEZI</name>
<dbReference type="Proteomes" id="UP001301769">
    <property type="component" value="Unassembled WGS sequence"/>
</dbReference>
<organism evidence="1 2">
    <name type="scientific">Rhypophila decipiens</name>
    <dbReference type="NCBI Taxonomy" id="261697"/>
    <lineage>
        <taxon>Eukaryota</taxon>
        <taxon>Fungi</taxon>
        <taxon>Dikarya</taxon>
        <taxon>Ascomycota</taxon>
        <taxon>Pezizomycotina</taxon>
        <taxon>Sordariomycetes</taxon>
        <taxon>Sordariomycetidae</taxon>
        <taxon>Sordariales</taxon>
        <taxon>Naviculisporaceae</taxon>
        <taxon>Rhypophila</taxon>
    </lineage>
</organism>
<protein>
    <recommendedName>
        <fullName evidence="3">Heterokaryon incompatibility domain-containing protein</fullName>
    </recommendedName>
</protein>
<reference evidence="1" key="1">
    <citation type="journal article" date="2023" name="Mol. Phylogenet. Evol.">
        <title>Genome-scale phylogeny and comparative genomics of the fungal order Sordariales.</title>
        <authorList>
            <person name="Hensen N."/>
            <person name="Bonometti L."/>
            <person name="Westerberg I."/>
            <person name="Brannstrom I.O."/>
            <person name="Guillou S."/>
            <person name="Cros-Aarteil S."/>
            <person name="Calhoun S."/>
            <person name="Haridas S."/>
            <person name="Kuo A."/>
            <person name="Mondo S."/>
            <person name="Pangilinan J."/>
            <person name="Riley R."/>
            <person name="LaButti K."/>
            <person name="Andreopoulos B."/>
            <person name="Lipzen A."/>
            <person name="Chen C."/>
            <person name="Yan M."/>
            <person name="Daum C."/>
            <person name="Ng V."/>
            <person name="Clum A."/>
            <person name="Steindorff A."/>
            <person name="Ohm R.A."/>
            <person name="Martin F."/>
            <person name="Silar P."/>
            <person name="Natvig D.O."/>
            <person name="Lalanne C."/>
            <person name="Gautier V."/>
            <person name="Ament-Velasquez S.L."/>
            <person name="Kruys A."/>
            <person name="Hutchinson M.I."/>
            <person name="Powell A.J."/>
            <person name="Barry K."/>
            <person name="Miller A.N."/>
            <person name="Grigoriev I.V."/>
            <person name="Debuchy R."/>
            <person name="Gladieux P."/>
            <person name="Hiltunen Thoren M."/>
            <person name="Johannesson H."/>
        </authorList>
    </citation>
    <scope>NUCLEOTIDE SEQUENCE</scope>
    <source>
        <strain evidence="1">PSN293</strain>
    </source>
</reference>
<dbReference type="PANTHER" id="PTHR24148:SF64">
    <property type="entry name" value="HETEROKARYON INCOMPATIBILITY DOMAIN-CONTAINING PROTEIN"/>
    <property type="match status" value="1"/>
</dbReference>
<reference evidence="1" key="2">
    <citation type="submission" date="2023-05" db="EMBL/GenBank/DDBJ databases">
        <authorList>
            <consortium name="Lawrence Berkeley National Laboratory"/>
            <person name="Steindorff A."/>
            <person name="Hensen N."/>
            <person name="Bonometti L."/>
            <person name="Westerberg I."/>
            <person name="Brannstrom I.O."/>
            <person name="Guillou S."/>
            <person name="Cros-Aarteil S."/>
            <person name="Calhoun S."/>
            <person name="Haridas S."/>
            <person name="Kuo A."/>
            <person name="Mondo S."/>
            <person name="Pangilinan J."/>
            <person name="Riley R."/>
            <person name="Labutti K."/>
            <person name="Andreopoulos B."/>
            <person name="Lipzen A."/>
            <person name="Chen C."/>
            <person name="Yanf M."/>
            <person name="Daum C."/>
            <person name="Ng V."/>
            <person name="Clum A."/>
            <person name="Ohm R."/>
            <person name="Martin F."/>
            <person name="Silar P."/>
            <person name="Natvig D."/>
            <person name="Lalanne C."/>
            <person name="Gautier V."/>
            <person name="Ament-Velasquez S.L."/>
            <person name="Kruys A."/>
            <person name="Hutchinson M.I."/>
            <person name="Powell A.J."/>
            <person name="Barry K."/>
            <person name="Miller A.N."/>
            <person name="Grigoriev I.V."/>
            <person name="Debuchy R."/>
            <person name="Gladieux P."/>
            <person name="Thoren M.H."/>
            <person name="Johannesson H."/>
        </authorList>
    </citation>
    <scope>NUCLEOTIDE SEQUENCE</scope>
    <source>
        <strain evidence="1">PSN293</strain>
    </source>
</reference>
<dbReference type="InterPro" id="IPR052895">
    <property type="entry name" value="HetReg/Transcr_Mod"/>
</dbReference>
<comment type="caution">
    <text evidence="1">The sequence shown here is derived from an EMBL/GenBank/DDBJ whole genome shotgun (WGS) entry which is preliminary data.</text>
</comment>
<evidence type="ECO:0000313" key="1">
    <source>
        <dbReference type="EMBL" id="KAK4210395.1"/>
    </source>
</evidence>
<dbReference type="PANTHER" id="PTHR24148">
    <property type="entry name" value="ANKYRIN REPEAT DOMAIN-CONTAINING PROTEIN 39 HOMOLOG-RELATED"/>
    <property type="match status" value="1"/>
</dbReference>
<sequence>MANPPYSPLSKERKEIRVIDIISSPENDFACRLETISLVLAQDAAAPFVALDSKAELWIQWNGSPVGIDEHGDPTFKANLAWSSLIEFLRADNWRRVWIYQEVVLSRDLFFFCGPSGTVSKDELEDLSARLKLEFGIFATVGLDVGHGAARSWVESEHPAGSFLQAPQTPQVERQVHVSQTFIMNSMDATNPKDYFYGFLGVNGLDMPADYGKSLKEICRDFVIAWWKSSHHGASLNDALSFLHFAGLERMWQPTCDEEDNTPYLEQLPSWAPRYKSPHRPSINEPVKDVYKADTNLPPHVPALLPASDDENDRDVLPAGGVIFGKVESVGPSFKVESKSVFTWACDLLARHEQVGLPGRAMPTLRAIFRTFEFDYSGTTTLVYRH</sequence>